<dbReference type="InterPro" id="IPR013094">
    <property type="entry name" value="AB_hydrolase_3"/>
</dbReference>
<dbReference type="Pfam" id="PF07859">
    <property type="entry name" value="Abhydrolase_3"/>
    <property type="match status" value="1"/>
</dbReference>
<reference evidence="3 4" key="1">
    <citation type="journal article" date="2016" name="Mol. Biol. Evol.">
        <title>Comparative Genomics of Early-Diverging Mushroom-Forming Fungi Provides Insights into the Origins of Lignocellulose Decay Capabilities.</title>
        <authorList>
            <person name="Nagy L.G."/>
            <person name="Riley R."/>
            <person name="Tritt A."/>
            <person name="Adam C."/>
            <person name="Daum C."/>
            <person name="Floudas D."/>
            <person name="Sun H."/>
            <person name="Yadav J.S."/>
            <person name="Pangilinan J."/>
            <person name="Larsson K.H."/>
            <person name="Matsuura K."/>
            <person name="Barry K."/>
            <person name="Labutti K."/>
            <person name="Kuo R."/>
            <person name="Ohm R.A."/>
            <person name="Bhattacharya S.S."/>
            <person name="Shirouzu T."/>
            <person name="Yoshinaga Y."/>
            <person name="Martin F.M."/>
            <person name="Grigoriev I.V."/>
            <person name="Hibbett D.S."/>
        </authorList>
    </citation>
    <scope>NUCLEOTIDE SEQUENCE [LARGE SCALE GENOMIC DNA]</scope>
    <source>
        <strain evidence="3 4">HHB12733</strain>
    </source>
</reference>
<protein>
    <submittedName>
        <fullName evidence="3">Alpha/beta-hydrolase</fullName>
    </submittedName>
</protein>
<dbReference type="Gene3D" id="3.40.50.1820">
    <property type="entry name" value="alpha/beta hydrolase"/>
    <property type="match status" value="1"/>
</dbReference>
<dbReference type="OrthoDB" id="2152029at2759"/>
<feature type="domain" description="Alpha/beta hydrolase fold-3" evidence="2">
    <location>
        <begin position="69"/>
        <end position="297"/>
    </location>
</feature>
<dbReference type="Proteomes" id="UP000076842">
    <property type="component" value="Unassembled WGS sequence"/>
</dbReference>
<dbReference type="PANTHER" id="PTHR48081:SF8">
    <property type="entry name" value="ALPHA_BETA HYDROLASE FOLD-3 DOMAIN-CONTAINING PROTEIN-RELATED"/>
    <property type="match status" value="1"/>
</dbReference>
<dbReference type="InParanoid" id="A0A165CFP8"/>
<keyword evidence="4" id="KW-1185">Reference proteome</keyword>
<evidence type="ECO:0000256" key="1">
    <source>
        <dbReference type="ARBA" id="ARBA00022801"/>
    </source>
</evidence>
<name>A0A165CFP8_9BASI</name>
<dbReference type="InterPro" id="IPR050300">
    <property type="entry name" value="GDXG_lipolytic_enzyme"/>
</dbReference>
<dbReference type="STRING" id="1353952.A0A165CFP8"/>
<organism evidence="3 4">
    <name type="scientific">Calocera cornea HHB12733</name>
    <dbReference type="NCBI Taxonomy" id="1353952"/>
    <lineage>
        <taxon>Eukaryota</taxon>
        <taxon>Fungi</taxon>
        <taxon>Dikarya</taxon>
        <taxon>Basidiomycota</taxon>
        <taxon>Agaricomycotina</taxon>
        <taxon>Dacrymycetes</taxon>
        <taxon>Dacrymycetales</taxon>
        <taxon>Dacrymycetaceae</taxon>
        <taxon>Calocera</taxon>
    </lineage>
</organism>
<sequence>MPAPKVVQTRLDKLGARYEEAPAWRGDLKGEVKDWATRRGIESVSVPLFWSGKKERPEPGQRGDVRLLISLHGGGYAGNSAHPDDVTSFLPLTVATPSKTVDVYCAVDYRLSSLPPGAGKSTNPFPTALVDSITAFKHFIALGYQSHNVFILGDSAGGNLVMALARYLLYEEQVKLGGIILLSAWLDVSGSHSNPGISRFDNKKADYLGDEVEPGSYDYLAFLGGPEDCMSPEMAYISPSCRNIEPEFEGFPRTFISVGDNEQFLDEGKMLADRMRRYLSREQVVLDITPAVPHDFALLRQVPHIGLLSFLTIGQSL</sequence>
<gene>
    <name evidence="3" type="ORF">CALCODRAFT_444179</name>
</gene>
<evidence type="ECO:0000259" key="2">
    <source>
        <dbReference type="Pfam" id="PF07859"/>
    </source>
</evidence>
<dbReference type="InterPro" id="IPR029058">
    <property type="entry name" value="AB_hydrolase_fold"/>
</dbReference>
<dbReference type="SUPFAM" id="SSF53474">
    <property type="entry name" value="alpha/beta-Hydrolases"/>
    <property type="match status" value="1"/>
</dbReference>
<dbReference type="EMBL" id="KV424149">
    <property type="protein sequence ID" value="KZT50716.1"/>
    <property type="molecule type" value="Genomic_DNA"/>
</dbReference>
<accession>A0A165CFP8</accession>
<dbReference type="PANTHER" id="PTHR48081">
    <property type="entry name" value="AB HYDROLASE SUPERFAMILY PROTEIN C4A8.06C"/>
    <property type="match status" value="1"/>
</dbReference>
<dbReference type="GO" id="GO:0016787">
    <property type="term" value="F:hydrolase activity"/>
    <property type="evidence" value="ECO:0007669"/>
    <property type="project" value="UniProtKB-KW"/>
</dbReference>
<evidence type="ECO:0000313" key="3">
    <source>
        <dbReference type="EMBL" id="KZT50716.1"/>
    </source>
</evidence>
<proteinExistence type="predicted"/>
<dbReference type="AlphaFoldDB" id="A0A165CFP8"/>
<keyword evidence="1 3" id="KW-0378">Hydrolase</keyword>
<evidence type="ECO:0000313" key="4">
    <source>
        <dbReference type="Proteomes" id="UP000076842"/>
    </source>
</evidence>